<dbReference type="CDD" id="cd08375">
    <property type="entry name" value="C2_Intersectin"/>
    <property type="match status" value="1"/>
</dbReference>
<evidence type="ECO:0000256" key="2">
    <source>
        <dbReference type="ARBA" id="ARBA00022443"/>
    </source>
</evidence>
<dbReference type="InterPro" id="IPR035892">
    <property type="entry name" value="C2_domain_sf"/>
</dbReference>
<feature type="domain" description="EH" evidence="13">
    <location>
        <begin position="144"/>
        <end position="233"/>
    </location>
</feature>
<evidence type="ECO:0000313" key="15">
    <source>
        <dbReference type="Proteomes" id="UP000694865"/>
    </source>
</evidence>
<evidence type="ECO:0000256" key="8">
    <source>
        <dbReference type="SAM" id="MobiDB-lite"/>
    </source>
</evidence>
<feature type="domain" description="SH3" evidence="9">
    <location>
        <begin position="1211"/>
        <end position="1275"/>
    </location>
</feature>
<dbReference type="InterPro" id="IPR018247">
    <property type="entry name" value="EF_Hand_1_Ca_BS"/>
</dbReference>
<dbReference type="GeneID" id="100368708"/>
<evidence type="ECO:0000256" key="6">
    <source>
        <dbReference type="PROSITE-ProRule" id="PRU00192"/>
    </source>
</evidence>
<feature type="coiled-coil region" evidence="7">
    <location>
        <begin position="303"/>
        <end position="395"/>
    </location>
</feature>
<dbReference type="Pfam" id="PF00018">
    <property type="entry name" value="SH3_1"/>
    <property type="match status" value="2"/>
</dbReference>
<feature type="compositionally biased region" description="Low complexity" evidence="8">
    <location>
        <begin position="1156"/>
        <end position="1185"/>
    </location>
</feature>
<dbReference type="Pfam" id="PF00621">
    <property type="entry name" value="RhoGEF"/>
    <property type="match status" value="1"/>
</dbReference>
<dbReference type="SUPFAM" id="SSF47473">
    <property type="entry name" value="EF-hand"/>
    <property type="match status" value="2"/>
</dbReference>
<feature type="domain" description="EF-hand" evidence="14">
    <location>
        <begin position="177"/>
        <end position="212"/>
    </location>
</feature>
<dbReference type="Gene3D" id="1.10.238.10">
    <property type="entry name" value="EF-hand"/>
    <property type="match status" value="2"/>
</dbReference>
<dbReference type="Gene3D" id="1.20.900.10">
    <property type="entry name" value="Dbl homology (DH) domain"/>
    <property type="match status" value="1"/>
</dbReference>
<gene>
    <name evidence="16" type="primary">LOC100368708</name>
</gene>
<keyword evidence="5" id="KW-0106">Calcium</keyword>
<evidence type="ECO:0000256" key="1">
    <source>
        <dbReference type="ARBA" id="ARBA00004496"/>
    </source>
</evidence>
<dbReference type="CDD" id="cd13264">
    <property type="entry name" value="PH_ITSN"/>
    <property type="match status" value="1"/>
</dbReference>
<dbReference type="InterPro" id="IPR035899">
    <property type="entry name" value="DBL_dom_sf"/>
</dbReference>
<dbReference type="PROSITE" id="PS00018">
    <property type="entry name" value="EF_HAND_1"/>
    <property type="match status" value="1"/>
</dbReference>
<keyword evidence="4" id="KW-0254">Endocytosis</keyword>
<evidence type="ECO:0000259" key="14">
    <source>
        <dbReference type="PROSITE" id="PS50222"/>
    </source>
</evidence>
<feature type="region of interest" description="Disordered" evidence="8">
    <location>
        <begin position="1140"/>
        <end position="1196"/>
    </location>
</feature>
<dbReference type="InterPro" id="IPR036028">
    <property type="entry name" value="SH3-like_dom_sf"/>
</dbReference>
<dbReference type="SMART" id="SM00239">
    <property type="entry name" value="C2"/>
    <property type="match status" value="1"/>
</dbReference>
<keyword evidence="15" id="KW-1185">Reference proteome</keyword>
<reference evidence="16" key="1">
    <citation type="submission" date="2025-08" db="UniProtKB">
        <authorList>
            <consortium name="RefSeq"/>
        </authorList>
    </citation>
    <scope>IDENTIFICATION</scope>
    <source>
        <tissue evidence="16">Testes</tissue>
    </source>
</reference>
<dbReference type="CDD" id="cd11838">
    <property type="entry name" value="SH3_Intersectin_3"/>
    <property type="match status" value="1"/>
</dbReference>
<dbReference type="CDD" id="cd00160">
    <property type="entry name" value="RhoGEF"/>
    <property type="match status" value="1"/>
</dbReference>
<dbReference type="InterPro" id="IPR011992">
    <property type="entry name" value="EF-hand-dom_pair"/>
</dbReference>
<dbReference type="CDD" id="cd11839">
    <property type="entry name" value="SH3_Intersectin_4"/>
    <property type="match status" value="1"/>
</dbReference>
<dbReference type="CDD" id="cd00052">
    <property type="entry name" value="EH"/>
    <property type="match status" value="1"/>
</dbReference>
<evidence type="ECO:0000313" key="16">
    <source>
        <dbReference type="RefSeq" id="XP_006811485.1"/>
    </source>
</evidence>
<keyword evidence="2 6" id="KW-0728">SH3 domain</keyword>
<dbReference type="InterPro" id="IPR051480">
    <property type="entry name" value="Endocytic_GEF_Adapter"/>
</dbReference>
<dbReference type="SUPFAM" id="SSF49562">
    <property type="entry name" value="C2 domain (Calcium/lipid-binding domain, CaLB)"/>
    <property type="match status" value="1"/>
</dbReference>
<feature type="domain" description="SH3" evidence="9">
    <location>
        <begin position="1312"/>
        <end position="1371"/>
    </location>
</feature>
<feature type="domain" description="SH3" evidence="9">
    <location>
        <begin position="768"/>
        <end position="829"/>
    </location>
</feature>
<dbReference type="Pfam" id="PF14604">
    <property type="entry name" value="SH3_9"/>
    <property type="match status" value="1"/>
</dbReference>
<dbReference type="SMART" id="SM00325">
    <property type="entry name" value="RhoGEF"/>
    <property type="match status" value="1"/>
</dbReference>
<evidence type="ECO:0000259" key="13">
    <source>
        <dbReference type="PROSITE" id="PS50031"/>
    </source>
</evidence>
<dbReference type="RefSeq" id="XP_006811485.1">
    <property type="nucleotide sequence ID" value="XM_006811422.1"/>
</dbReference>
<sequence length="1878" mass="211103">MNGDGRMDRKEFSIAMFLIRKKLEGRQIPTTLPARLKADPMPVIGTFGNQPMAPMAPMGSMMPMGTPSMQPTPIMTQGGFATLPVSTTPVSSTMAPLGVNSPMTIGSSFPVDNRLHRAGSVSSTGSASPPTTRASGEWSVPQSSKLKYNQLFNTHDRLRSGYLAGMPARSILVQSGLSQPILAQIWGLSDIDNDGKLTRDEFVLAMHLVDIVKGGQTLPQVLPPDLIPPSMRRQRSGSSISVQPPQAPVSVSSSSSLGLIGLNMPPLMPSMPVLTKQGSVDSVESADKEAEKIKPMTLEEKKKANFEKGQQELERRRQLLLQEQTRERERREAEERADFERKERIRLEQERRKQMEMEKMLAKQREMQAEQEEQRRKMLEQREAAKRELERQKQLEWERNKRQELTNLRIKEQEEVCHLKARNKTLAFEIEGLDERKEQLHTQLYESSKKITDLRNNLTLMAKTRDIKVTELERLQQQHSQGQDAYLAEVKADLLNQLKKLNVDNPTGDTLRTVMFSFNNKQVTMKRLRNELEEIEKETALKLKEIDQSHPQLANTKSLYTNEELEIKRLYKVLQQKQAEVAAARKEIEENSKRKGLSEISERKAAEDQRRHQQQMEAIRLAQQQAEQKKLEDLRKRQEAERKEQESKTVSKNIFQSSKTIQEMQQQELQEKLQKQLLKQQQHEEETQPQPQQDFFANFDDAFTPAAAQPEAASPFQLTQPETSSPFQSALSEPAALFQSTQPDPAAPSIQPQENLQVSEEGKSMPKIEIFRYKALYAFQAQNSDELSINPGDIILVAKNQNAEPGWLGGELNGKTGWFPENYAEKIGSFSPVNTAVAAAAAVETSATTTPTFSQEPSELIDVMDEVTQQQEEVAVIGDDDVVVVEEEVAEEEGEIESGSDSSLDEIQTNEPELEPRLDSLENKKTTVTTNIDNTVATSSESLTITGSVFTQVLPSTVNAIAPSPTPGQGESAPEGLQAKAIYPWRAKKDNHLSFSKGDIIDIKEQQDMWWSGELNGQEGWFPKSYVKLISEQKREGSQTPVDFLDSAPVSVTPTPMAAENVNNASPAITRKHDQIDTTPPTETSVAVYTYTSTEPGDLIFNAGDVITVTKKDGDWWSGYIGDRSGIFPANYVKLIESSELNSQQPEPQTMTAPNKLKPAPQPQAVAQKLQPAPQPQAVPQKLQPAPQPDKRMDLNMHEDSLSGASTLERTKPEIAQVLAAYKASGEEQLSLEPGQVIHVRKKNPSGWWEGELQARGKKRQIGWFPANFVKLLGGSSTPTPTDQAKVALSNTAQSNEVNGGGPAVVNTAPSNTIFQVIAQYPYTAQNEDELNLSKGCVINVVNKEDKDWWKGELNGTVGLFPSNYVQQLTDSDDTGNKWYKDLKVYENLSPLERKRQQHIHELIDTEQSYVDNMQLVLEVFYKPMAEAAIVTKEELASIFVNWKEIIMCNMKLLKALRVRKKMSGESCVIRNIGDILCEQLPHMTPYIRFCSCQLRASSLIQKKTDNGNEFKAFMKKCTANPKTKGLPFSGYLIKPMQRVTKYPLLIGKILENTPVYHPDHDNVESALEKATELCNQVNEGVREKENSDRLEWLQSHVQCDGLAEELIFNSVTNCLGQRKFLFSGTLVKAKSNKELVGFLFNDFLLLTTPTKQGITVFNMDAKPGILFKMYRNPLFLNEINVKGPTDKEEDSLFHLSHIDKVYSLKTDSVSERTKWLNKIQEATTVFIETEKKKLEKAHLARTQRSKGVGRLFVTILEGADLKPVDRNGLADPYCEVSMGVQEHKTKIIPNTLNPKWMSSMQFIVQNIDQDVLCITVFDRDLFSPNDFLGRTEIRLSDIKKELSDRDLRGPLQKKLLLHEVDTGDVSIKLDLKLYGES</sequence>
<dbReference type="InterPro" id="IPR001849">
    <property type="entry name" value="PH_domain"/>
</dbReference>
<feature type="region of interest" description="Disordered" evidence="8">
    <location>
        <begin position="890"/>
        <end position="912"/>
    </location>
</feature>
<feature type="compositionally biased region" description="Polar residues" evidence="8">
    <location>
        <begin position="716"/>
        <end position="731"/>
    </location>
</feature>
<dbReference type="Pfam" id="PF12763">
    <property type="entry name" value="EH"/>
    <property type="match status" value="1"/>
</dbReference>
<dbReference type="Gene3D" id="2.60.40.150">
    <property type="entry name" value="C2 domain"/>
    <property type="match status" value="1"/>
</dbReference>
<evidence type="ECO:0000259" key="10">
    <source>
        <dbReference type="PROSITE" id="PS50003"/>
    </source>
</evidence>
<accession>A0ABM0LUP4</accession>
<dbReference type="CDD" id="cd11837">
    <property type="entry name" value="SH3_Intersectin_2"/>
    <property type="match status" value="1"/>
</dbReference>
<evidence type="ECO:0000256" key="5">
    <source>
        <dbReference type="ARBA" id="ARBA00022837"/>
    </source>
</evidence>
<feature type="compositionally biased region" description="Polar residues" evidence="8">
    <location>
        <begin position="650"/>
        <end position="661"/>
    </location>
</feature>
<feature type="domain" description="SH3" evidence="9">
    <location>
        <begin position="974"/>
        <end position="1032"/>
    </location>
</feature>
<feature type="domain" description="C2" evidence="11">
    <location>
        <begin position="1731"/>
        <end position="1850"/>
    </location>
</feature>
<name>A0ABM0LUP4_SACKO</name>
<dbReference type="SUPFAM" id="SSF50729">
    <property type="entry name" value="PH domain-like"/>
    <property type="match status" value="1"/>
</dbReference>
<dbReference type="PROSITE" id="PS50002">
    <property type="entry name" value="SH3"/>
    <property type="match status" value="5"/>
</dbReference>
<dbReference type="InterPro" id="IPR000261">
    <property type="entry name" value="EH_dom"/>
</dbReference>
<dbReference type="PROSITE" id="PS50003">
    <property type="entry name" value="PH_DOMAIN"/>
    <property type="match status" value="1"/>
</dbReference>
<feature type="compositionally biased region" description="Polar residues" evidence="8">
    <location>
        <begin position="1140"/>
        <end position="1153"/>
    </location>
</feature>
<feature type="compositionally biased region" description="Low complexity" evidence="8">
    <location>
        <begin position="688"/>
        <end position="715"/>
    </location>
</feature>
<organism evidence="15 16">
    <name type="scientific">Saccoglossus kowalevskii</name>
    <name type="common">Acorn worm</name>
    <dbReference type="NCBI Taxonomy" id="10224"/>
    <lineage>
        <taxon>Eukaryota</taxon>
        <taxon>Metazoa</taxon>
        <taxon>Hemichordata</taxon>
        <taxon>Enteropneusta</taxon>
        <taxon>Harrimaniidae</taxon>
        <taxon>Saccoglossus</taxon>
    </lineage>
</organism>
<feature type="compositionally biased region" description="Basic and acidic residues" evidence="8">
    <location>
        <begin position="589"/>
        <end position="611"/>
    </location>
</feature>
<dbReference type="Pfam" id="PF07653">
    <property type="entry name" value="SH3_2"/>
    <property type="match status" value="2"/>
</dbReference>
<dbReference type="InterPro" id="IPR000219">
    <property type="entry name" value="DH_dom"/>
</dbReference>
<dbReference type="CDD" id="cd11836">
    <property type="entry name" value="SH3_Intersectin_1"/>
    <property type="match status" value="1"/>
</dbReference>
<feature type="compositionally biased region" description="Basic and acidic residues" evidence="8">
    <location>
        <begin position="628"/>
        <end position="649"/>
    </location>
</feature>
<evidence type="ECO:0000256" key="3">
    <source>
        <dbReference type="ARBA" id="ARBA00022490"/>
    </source>
</evidence>
<evidence type="ECO:0000259" key="12">
    <source>
        <dbReference type="PROSITE" id="PS50010"/>
    </source>
</evidence>
<evidence type="ECO:0000256" key="7">
    <source>
        <dbReference type="SAM" id="Coils"/>
    </source>
</evidence>
<dbReference type="PANTHER" id="PTHR46006">
    <property type="entry name" value="RHO GUANINE NUCLEOTIDE EXCHANGE FACTOR AT 64C, ISOFORM A"/>
    <property type="match status" value="1"/>
</dbReference>
<dbReference type="InterPro" id="IPR001452">
    <property type="entry name" value="SH3_domain"/>
</dbReference>
<dbReference type="PRINTS" id="PR00499">
    <property type="entry name" value="P67PHOX"/>
</dbReference>
<dbReference type="SMART" id="SM00027">
    <property type="entry name" value="EH"/>
    <property type="match status" value="1"/>
</dbReference>
<proteinExistence type="predicted"/>
<dbReference type="SUPFAM" id="SSF48065">
    <property type="entry name" value="DBL homology domain (DH-domain)"/>
    <property type="match status" value="1"/>
</dbReference>
<dbReference type="InterPro" id="IPR000008">
    <property type="entry name" value="C2_dom"/>
</dbReference>
<feature type="region of interest" description="Disordered" evidence="8">
    <location>
        <begin position="628"/>
        <end position="762"/>
    </location>
</feature>
<dbReference type="InterPro" id="IPR011993">
    <property type="entry name" value="PH-like_dom_sf"/>
</dbReference>
<comment type="subcellular location">
    <subcellularLocation>
        <location evidence="1">Cytoplasm</location>
    </subcellularLocation>
</comment>
<keyword evidence="3" id="KW-0963">Cytoplasm</keyword>
<protein>
    <submittedName>
        <fullName evidence="16">Intersectin-2-like</fullName>
    </submittedName>
</protein>
<dbReference type="SMART" id="SM00233">
    <property type="entry name" value="PH"/>
    <property type="match status" value="1"/>
</dbReference>
<dbReference type="Gene3D" id="2.30.30.40">
    <property type="entry name" value="SH3 Domains"/>
    <property type="match status" value="5"/>
</dbReference>
<dbReference type="PROSITE" id="PS50004">
    <property type="entry name" value="C2"/>
    <property type="match status" value="1"/>
</dbReference>
<dbReference type="Pfam" id="PF00168">
    <property type="entry name" value="C2"/>
    <property type="match status" value="1"/>
</dbReference>
<dbReference type="PROSITE" id="PS50222">
    <property type="entry name" value="EF_HAND_2"/>
    <property type="match status" value="1"/>
</dbReference>
<feature type="region of interest" description="Disordered" evidence="8">
    <location>
        <begin position="116"/>
        <end position="139"/>
    </location>
</feature>
<dbReference type="InterPro" id="IPR002048">
    <property type="entry name" value="EF_hand_dom"/>
</dbReference>
<dbReference type="PRINTS" id="PR00452">
    <property type="entry name" value="SH3DOMAIN"/>
</dbReference>
<dbReference type="SMART" id="SM00326">
    <property type="entry name" value="SH3"/>
    <property type="match status" value="5"/>
</dbReference>
<dbReference type="PANTHER" id="PTHR46006:SF6">
    <property type="entry name" value="INTERSECTIN-2 ISOFORM X1"/>
    <property type="match status" value="1"/>
</dbReference>
<dbReference type="Gene3D" id="2.30.29.30">
    <property type="entry name" value="Pleckstrin-homology domain (PH domain)/Phosphotyrosine-binding domain (PTB)"/>
    <property type="match status" value="1"/>
</dbReference>
<feature type="domain" description="DH" evidence="12">
    <location>
        <begin position="1395"/>
        <end position="1581"/>
    </location>
</feature>
<dbReference type="CDD" id="cd11840">
    <property type="entry name" value="SH3_Intersectin_5"/>
    <property type="match status" value="1"/>
</dbReference>
<feature type="region of interest" description="Disordered" evidence="8">
    <location>
        <begin position="589"/>
        <end position="616"/>
    </location>
</feature>
<evidence type="ECO:0000259" key="9">
    <source>
        <dbReference type="PROSITE" id="PS50002"/>
    </source>
</evidence>
<feature type="compositionally biased region" description="Polar residues" evidence="8">
    <location>
        <begin position="120"/>
        <end position="139"/>
    </location>
</feature>
<feature type="domain" description="PH" evidence="10">
    <location>
        <begin position="1620"/>
        <end position="1725"/>
    </location>
</feature>
<dbReference type="Pfam" id="PF16652">
    <property type="entry name" value="PH_13"/>
    <property type="match status" value="1"/>
</dbReference>
<keyword evidence="7" id="KW-0175">Coiled coil</keyword>
<dbReference type="SUPFAM" id="SSF50044">
    <property type="entry name" value="SH3-domain"/>
    <property type="match status" value="5"/>
</dbReference>
<evidence type="ECO:0000256" key="4">
    <source>
        <dbReference type="ARBA" id="ARBA00022583"/>
    </source>
</evidence>
<dbReference type="PROSITE" id="PS50010">
    <property type="entry name" value="DH_2"/>
    <property type="match status" value="1"/>
</dbReference>
<dbReference type="PROSITE" id="PS50031">
    <property type="entry name" value="EH"/>
    <property type="match status" value="1"/>
</dbReference>
<evidence type="ECO:0000259" key="11">
    <source>
        <dbReference type="PROSITE" id="PS50004"/>
    </source>
</evidence>
<feature type="domain" description="SH3" evidence="9">
    <location>
        <begin position="1080"/>
        <end position="1138"/>
    </location>
</feature>
<dbReference type="Proteomes" id="UP000694865">
    <property type="component" value="Unplaced"/>
</dbReference>